<dbReference type="InterPro" id="IPR000748">
    <property type="entry name" value="PsdUridine_synth_RsuA/RluB/E/F"/>
</dbReference>
<dbReference type="PROSITE" id="PS50889">
    <property type="entry name" value="S4"/>
    <property type="match status" value="1"/>
</dbReference>
<dbReference type="Gene3D" id="3.10.290.10">
    <property type="entry name" value="RNA-binding S4 domain"/>
    <property type="match status" value="1"/>
</dbReference>
<dbReference type="Proteomes" id="UP000230564">
    <property type="component" value="Unassembled WGS sequence"/>
</dbReference>
<dbReference type="SUPFAM" id="SSF55120">
    <property type="entry name" value="Pseudouridine synthase"/>
    <property type="match status" value="1"/>
</dbReference>
<evidence type="ECO:0000256" key="2">
    <source>
        <dbReference type="ARBA" id="ARBA00023235"/>
    </source>
</evidence>
<accession>A0A2H0NAZ5</accession>
<gene>
    <name evidence="6" type="ORF">COV55_05135</name>
</gene>
<sequence>MTKIKSKMRLARFLANCGVASRRGAEGLIKGGKVKIDNKIVIELATTVDPDASNIKVNDKRINKEPKVYYLLNKPKGYICSVKDPHHQQTVLSLVPRRPQVFPVGRLDKDSHGLLLLTNDGDLAYQLTHPKFNVQKTYLIKVHKVLDEGIIISLKKGIKLEEGLAKVDEVILKNKNQLIITIHQGWKRQIRRMLNKLGYEVLDLKRIAEGKIELGDLPLGEYRTIKKVDL</sequence>
<comment type="caution">
    <text evidence="6">The sequence shown here is derived from an EMBL/GenBank/DDBJ whole genome shotgun (WGS) entry which is preliminary data.</text>
</comment>
<dbReference type="SMART" id="SM00363">
    <property type="entry name" value="S4"/>
    <property type="match status" value="1"/>
</dbReference>
<evidence type="ECO:0000256" key="4">
    <source>
        <dbReference type="RuleBase" id="RU003887"/>
    </source>
</evidence>
<dbReference type="GO" id="GO:0000455">
    <property type="term" value="P:enzyme-directed rRNA pseudouridine synthesis"/>
    <property type="evidence" value="ECO:0007669"/>
    <property type="project" value="UniProtKB-ARBA"/>
</dbReference>
<dbReference type="InterPro" id="IPR002942">
    <property type="entry name" value="S4_RNA-bd"/>
</dbReference>
<dbReference type="PROSITE" id="PS01149">
    <property type="entry name" value="PSI_RSU"/>
    <property type="match status" value="1"/>
</dbReference>
<organism evidence="6 7">
    <name type="scientific">Candidatus Komeilibacteria bacterium CG11_big_fil_rev_8_21_14_0_20_36_20</name>
    <dbReference type="NCBI Taxonomy" id="1974477"/>
    <lineage>
        <taxon>Bacteria</taxon>
        <taxon>Candidatus Komeiliibacteriota</taxon>
    </lineage>
</organism>
<comment type="similarity">
    <text evidence="1 4">Belongs to the pseudouridine synthase RsuA family.</text>
</comment>
<dbReference type="AlphaFoldDB" id="A0A2H0NAZ5"/>
<evidence type="ECO:0000313" key="6">
    <source>
        <dbReference type="EMBL" id="PIR06079.1"/>
    </source>
</evidence>
<dbReference type="InterPro" id="IPR042092">
    <property type="entry name" value="PsdUridine_s_RsuA/RluB/E/F_cat"/>
</dbReference>
<protein>
    <recommendedName>
        <fullName evidence="4">Pseudouridine synthase</fullName>
        <ecNumber evidence="4">5.4.99.-</ecNumber>
    </recommendedName>
</protein>
<evidence type="ECO:0000313" key="7">
    <source>
        <dbReference type="Proteomes" id="UP000230564"/>
    </source>
</evidence>
<dbReference type="CDD" id="cd00165">
    <property type="entry name" value="S4"/>
    <property type="match status" value="1"/>
</dbReference>
<dbReference type="InterPro" id="IPR020094">
    <property type="entry name" value="TruA/RsuA/RluB/E/F_N"/>
</dbReference>
<dbReference type="InterPro" id="IPR018496">
    <property type="entry name" value="PsdUridine_synth_RsuA/RluB_CS"/>
</dbReference>
<dbReference type="SUPFAM" id="SSF55174">
    <property type="entry name" value="Alpha-L RNA-binding motif"/>
    <property type="match status" value="1"/>
</dbReference>
<keyword evidence="3" id="KW-0694">RNA-binding</keyword>
<proteinExistence type="inferred from homology"/>
<dbReference type="EMBL" id="PCWQ01000023">
    <property type="protein sequence ID" value="PIR06079.1"/>
    <property type="molecule type" value="Genomic_DNA"/>
</dbReference>
<name>A0A2H0NAZ5_9BACT</name>
<evidence type="ECO:0000259" key="5">
    <source>
        <dbReference type="SMART" id="SM00363"/>
    </source>
</evidence>
<dbReference type="InterPro" id="IPR006145">
    <property type="entry name" value="PsdUridine_synth_RsuA/RluA"/>
</dbReference>
<dbReference type="InterPro" id="IPR036986">
    <property type="entry name" value="S4_RNA-bd_sf"/>
</dbReference>
<evidence type="ECO:0000256" key="1">
    <source>
        <dbReference type="ARBA" id="ARBA00008348"/>
    </source>
</evidence>
<feature type="domain" description="RNA-binding S4" evidence="5">
    <location>
        <begin position="8"/>
        <end position="71"/>
    </location>
</feature>
<reference evidence="6 7" key="1">
    <citation type="submission" date="2017-09" db="EMBL/GenBank/DDBJ databases">
        <title>Depth-based differentiation of microbial function through sediment-hosted aquifers and enrichment of novel symbionts in the deep terrestrial subsurface.</title>
        <authorList>
            <person name="Probst A.J."/>
            <person name="Ladd B."/>
            <person name="Jarett J.K."/>
            <person name="Geller-Mcgrath D.E."/>
            <person name="Sieber C.M."/>
            <person name="Emerson J.B."/>
            <person name="Anantharaman K."/>
            <person name="Thomas B.C."/>
            <person name="Malmstrom R."/>
            <person name="Stieglmeier M."/>
            <person name="Klingl A."/>
            <person name="Woyke T."/>
            <person name="Ryan C.M."/>
            <person name="Banfield J.F."/>
        </authorList>
    </citation>
    <scope>NUCLEOTIDE SEQUENCE [LARGE SCALE GENOMIC DNA]</scope>
    <source>
        <strain evidence="6">CG11_big_fil_rev_8_21_14_0_20_36_20</strain>
    </source>
</reference>
<dbReference type="Gene3D" id="3.30.70.580">
    <property type="entry name" value="Pseudouridine synthase I, catalytic domain, N-terminal subdomain"/>
    <property type="match status" value="1"/>
</dbReference>
<keyword evidence="2 4" id="KW-0413">Isomerase</keyword>
<dbReference type="InterPro" id="IPR020103">
    <property type="entry name" value="PsdUridine_synth_cat_dom_sf"/>
</dbReference>
<dbReference type="NCBIfam" id="TIGR00093">
    <property type="entry name" value="pseudouridine synthase"/>
    <property type="match status" value="1"/>
</dbReference>
<dbReference type="PANTHER" id="PTHR47683">
    <property type="entry name" value="PSEUDOURIDINE SYNTHASE FAMILY PROTEIN-RELATED"/>
    <property type="match status" value="1"/>
</dbReference>
<dbReference type="Pfam" id="PF01479">
    <property type="entry name" value="S4"/>
    <property type="match status" value="1"/>
</dbReference>
<dbReference type="GO" id="GO:0003723">
    <property type="term" value="F:RNA binding"/>
    <property type="evidence" value="ECO:0007669"/>
    <property type="project" value="UniProtKB-KW"/>
</dbReference>
<dbReference type="Gene3D" id="3.30.70.1560">
    <property type="entry name" value="Alpha-L RNA-binding motif"/>
    <property type="match status" value="1"/>
</dbReference>
<evidence type="ECO:0000256" key="3">
    <source>
        <dbReference type="PROSITE-ProRule" id="PRU00182"/>
    </source>
</evidence>
<dbReference type="CDD" id="cd02870">
    <property type="entry name" value="PseudoU_synth_RsuA_like"/>
    <property type="match status" value="1"/>
</dbReference>
<dbReference type="GO" id="GO:0120159">
    <property type="term" value="F:rRNA pseudouridine synthase activity"/>
    <property type="evidence" value="ECO:0007669"/>
    <property type="project" value="UniProtKB-ARBA"/>
</dbReference>
<dbReference type="Pfam" id="PF00849">
    <property type="entry name" value="PseudoU_synth_2"/>
    <property type="match status" value="1"/>
</dbReference>
<dbReference type="PANTHER" id="PTHR47683:SF2">
    <property type="entry name" value="RNA-BINDING S4 DOMAIN-CONTAINING PROTEIN"/>
    <property type="match status" value="1"/>
</dbReference>
<dbReference type="EC" id="5.4.99.-" evidence="4"/>
<dbReference type="InterPro" id="IPR050343">
    <property type="entry name" value="RsuA_PseudoU_synthase"/>
</dbReference>